<dbReference type="GO" id="GO:0016012">
    <property type="term" value="C:sarcoglycan complex"/>
    <property type="evidence" value="ECO:0007669"/>
    <property type="project" value="InterPro"/>
</dbReference>
<comment type="similarity">
    <text evidence="4">Belongs to the sarcoglycan alpha/epsilon family.</text>
</comment>
<keyword evidence="14" id="KW-1185">Reference proteome</keyword>
<dbReference type="Pfam" id="PF05510">
    <property type="entry name" value="Sarcoglycan_2"/>
    <property type="match status" value="1"/>
</dbReference>
<evidence type="ECO:0000256" key="2">
    <source>
        <dbReference type="ARBA" id="ARBA00004245"/>
    </source>
</evidence>
<keyword evidence="11" id="KW-0206">Cytoskeleton</keyword>
<keyword evidence="9 12" id="KW-0472">Membrane</keyword>
<dbReference type="Proteomes" id="UP000504612">
    <property type="component" value="Unplaced"/>
</dbReference>
<comment type="function">
    <text evidence="1">Component of the sarcoglycan complex, a subcomplex of the dystrophin-glycoprotein complex which forms a link between the F-actin cytoskeleton and the extracellular matrix.</text>
</comment>
<evidence type="ECO:0000256" key="1">
    <source>
        <dbReference type="ARBA" id="ARBA00002860"/>
    </source>
</evidence>
<dbReference type="RefSeq" id="XP_026525468.1">
    <property type="nucleotide sequence ID" value="XM_026669683.1"/>
</dbReference>
<proteinExistence type="inferred from homology"/>
<evidence type="ECO:0000256" key="11">
    <source>
        <dbReference type="ARBA" id="ARBA00023212"/>
    </source>
</evidence>
<dbReference type="Pfam" id="PF20989">
    <property type="entry name" value="Sarcoglycan_2_C"/>
    <property type="match status" value="1"/>
</dbReference>
<accession>A0A6J1UAH8</accession>
<evidence type="ECO:0000313" key="14">
    <source>
        <dbReference type="Proteomes" id="UP000504612"/>
    </source>
</evidence>
<keyword evidence="8 12" id="KW-1133">Transmembrane helix</keyword>
<dbReference type="GO" id="GO:0042383">
    <property type="term" value="C:sarcolemma"/>
    <property type="evidence" value="ECO:0007669"/>
    <property type="project" value="UniProtKB-SubCell"/>
</dbReference>
<reference evidence="15" key="1">
    <citation type="submission" date="2025-08" db="UniProtKB">
        <authorList>
            <consortium name="RefSeq"/>
        </authorList>
    </citation>
    <scope>IDENTIFICATION</scope>
</reference>
<evidence type="ECO:0000256" key="3">
    <source>
        <dbReference type="ARBA" id="ARBA00004513"/>
    </source>
</evidence>
<feature type="transmembrane region" description="Helical" evidence="12">
    <location>
        <begin position="297"/>
        <end position="319"/>
    </location>
</feature>
<keyword evidence="5" id="KW-1003">Cell membrane</keyword>
<evidence type="ECO:0000256" key="12">
    <source>
        <dbReference type="SAM" id="Phobius"/>
    </source>
</evidence>
<evidence type="ECO:0000256" key="4">
    <source>
        <dbReference type="ARBA" id="ARBA00007721"/>
    </source>
</evidence>
<organism evidence="14 15">
    <name type="scientific">Notechis scutatus</name>
    <name type="common">mainland tiger snake</name>
    <dbReference type="NCBI Taxonomy" id="8663"/>
    <lineage>
        <taxon>Eukaryota</taxon>
        <taxon>Metazoa</taxon>
        <taxon>Chordata</taxon>
        <taxon>Craniata</taxon>
        <taxon>Vertebrata</taxon>
        <taxon>Euteleostomi</taxon>
        <taxon>Lepidosauria</taxon>
        <taxon>Squamata</taxon>
        <taxon>Bifurcata</taxon>
        <taxon>Unidentata</taxon>
        <taxon>Episquamata</taxon>
        <taxon>Toxicofera</taxon>
        <taxon>Serpentes</taxon>
        <taxon>Colubroidea</taxon>
        <taxon>Elapidae</taxon>
        <taxon>Hydrophiinae</taxon>
        <taxon>Notechis</taxon>
    </lineage>
</organism>
<dbReference type="KEGG" id="nss:113413443"/>
<dbReference type="GeneID" id="113413443"/>
<keyword evidence="10" id="KW-0325">Glycoprotein</keyword>
<gene>
    <name evidence="15" type="primary">SGCA</name>
</gene>
<dbReference type="CTD" id="6442"/>
<dbReference type="InterPro" id="IPR015919">
    <property type="entry name" value="Cadherin-like_sf"/>
</dbReference>
<evidence type="ECO:0000256" key="8">
    <source>
        <dbReference type="ARBA" id="ARBA00022989"/>
    </source>
</evidence>
<dbReference type="GO" id="GO:0005509">
    <property type="term" value="F:calcium ion binding"/>
    <property type="evidence" value="ECO:0007669"/>
    <property type="project" value="InterPro"/>
</dbReference>
<evidence type="ECO:0000259" key="13">
    <source>
        <dbReference type="SMART" id="SM00736"/>
    </source>
</evidence>
<dbReference type="SUPFAM" id="SSF49313">
    <property type="entry name" value="Cadherin-like"/>
    <property type="match status" value="1"/>
</dbReference>
<protein>
    <submittedName>
        <fullName evidence="15">Alpha-sarcoglycan</fullName>
    </submittedName>
</protein>
<evidence type="ECO:0000256" key="10">
    <source>
        <dbReference type="ARBA" id="ARBA00023180"/>
    </source>
</evidence>
<evidence type="ECO:0000313" key="15">
    <source>
        <dbReference type="RefSeq" id="XP_026525468.1"/>
    </source>
</evidence>
<dbReference type="PANTHER" id="PTHR10132:SF16">
    <property type="entry name" value="ALPHA-SARCOGLYCAN"/>
    <property type="match status" value="1"/>
</dbReference>
<dbReference type="SMART" id="SM00736">
    <property type="entry name" value="CADG"/>
    <property type="match status" value="1"/>
</dbReference>
<evidence type="ECO:0000256" key="7">
    <source>
        <dbReference type="ARBA" id="ARBA00022692"/>
    </source>
</evidence>
<name>A0A6J1UAH8_9SAUR</name>
<dbReference type="AlphaFoldDB" id="A0A6J1UAH8"/>
<comment type="subcellular location">
    <subcellularLocation>
        <location evidence="3">Cell membrane</location>
        <location evidence="3">Sarcolemma</location>
        <topology evidence="3">Single-pass membrane protein</topology>
    </subcellularLocation>
    <subcellularLocation>
        <location evidence="2">Cytoplasm</location>
        <location evidence="2">Cytoskeleton</location>
    </subcellularLocation>
</comment>
<keyword evidence="7 12" id="KW-0812">Transmembrane</keyword>
<dbReference type="PANTHER" id="PTHR10132">
    <property type="entry name" value="ALPHA-/EPSILON-SARCOGLYCAN FAMILY MEMBER"/>
    <property type="match status" value="1"/>
</dbReference>
<feature type="domain" description="Dystroglycan-type cadherin-like" evidence="13">
    <location>
        <begin position="29"/>
        <end position="138"/>
    </location>
</feature>
<dbReference type="GO" id="GO:0005856">
    <property type="term" value="C:cytoskeleton"/>
    <property type="evidence" value="ECO:0007669"/>
    <property type="project" value="UniProtKB-SubCell"/>
</dbReference>
<dbReference type="InterPro" id="IPR048347">
    <property type="entry name" value="Sarcoglycan_C"/>
</dbReference>
<evidence type="ECO:0000256" key="6">
    <source>
        <dbReference type="ARBA" id="ARBA00022490"/>
    </source>
</evidence>
<evidence type="ECO:0000256" key="5">
    <source>
        <dbReference type="ARBA" id="ARBA00022475"/>
    </source>
</evidence>
<keyword evidence="6" id="KW-0963">Cytoplasm</keyword>
<dbReference type="InterPro" id="IPR006644">
    <property type="entry name" value="Cadg"/>
</dbReference>
<sequence>MAGQCLTGSCFLAGVIFIGGLAASLPILNLHAVVGVIFIHELDREDFKGMFPFSMEDNEEPPFDPPITFHANLLHHPDLPRWLRYIQRTPFDIGYLYGSPTDKDIGKQTIEVMAYNRYTFETVRQAMEIRVSLSPDGDMPYQADFLVKNWDVEEMLPKDAQELFQKAVDRMWEQEGLTVVNITSALDRGGRVPLPIENRKEGVYVKMGSKDQFTTCLTEAKSPDNLYRCRLEQQPVITCYDHFNPQFQVDWCNLTLIDLTTINDTEMVPVYGDGVLEEGTEFNPPDDAPDRIFFSDFLLTFLLPFLLGFLLFLLLAYIMCCRREGVHKRDLSTSDIQMVHHHTIHDNTEELRQMAGARDVPRPLSTLPMFNIRTGERTNPMQSNRYDSAQVPLILAQQ</sequence>
<dbReference type="InterPro" id="IPR048346">
    <property type="entry name" value="Sarcoglycan_N"/>
</dbReference>
<evidence type="ECO:0000256" key="9">
    <source>
        <dbReference type="ARBA" id="ARBA00023136"/>
    </source>
</evidence>
<dbReference type="InterPro" id="IPR008908">
    <property type="entry name" value="Sarcoglycan_alpha/epsilon"/>
</dbReference>